<evidence type="ECO:0000256" key="5">
    <source>
        <dbReference type="ARBA" id="ARBA00023054"/>
    </source>
</evidence>
<reference evidence="11" key="1">
    <citation type="submission" date="2018-04" db="EMBL/GenBank/DDBJ databases">
        <title>Transcriptome assembly of Sipha flava.</title>
        <authorList>
            <person name="Scully E.D."/>
            <person name="Geib S.M."/>
            <person name="Palmer N.A."/>
            <person name="Koch K."/>
            <person name="Bradshaw J."/>
            <person name="Heng-Moss T."/>
            <person name="Sarath G."/>
        </authorList>
    </citation>
    <scope>NUCLEOTIDE SEQUENCE</scope>
</reference>
<dbReference type="GO" id="GO:0005789">
    <property type="term" value="C:endoplasmic reticulum membrane"/>
    <property type="evidence" value="ECO:0007669"/>
    <property type="project" value="UniProtKB-SubCell"/>
</dbReference>
<feature type="transmembrane region" description="Helical" evidence="9">
    <location>
        <begin position="62"/>
        <end position="81"/>
    </location>
</feature>
<dbReference type="PROSITE" id="PS50859">
    <property type="entry name" value="LONGIN"/>
    <property type="match status" value="1"/>
</dbReference>
<dbReference type="SUPFAM" id="SSF64356">
    <property type="entry name" value="SNARE-like"/>
    <property type="match status" value="1"/>
</dbReference>
<evidence type="ECO:0000256" key="7">
    <source>
        <dbReference type="ARBA" id="ARBA00024173"/>
    </source>
</evidence>
<dbReference type="GO" id="GO:0006890">
    <property type="term" value="P:retrograde vesicle-mediated transport, Golgi to endoplasmic reticulum"/>
    <property type="evidence" value="ECO:0007669"/>
    <property type="project" value="InterPro"/>
</dbReference>
<sequence length="224" mass="25944">MILYALILRSRDLLPLTSTTNYQCSNGESAIDLKLINKIVKNVLKKTDPPKNKCFLRLNDRIYYFLPCLNIICMAMCIPSYPQVLAYSFLEELAGEFTKKYDRHKVDQALRPYNLIEFDTTIHPIQQMYNKPQQLTSRINLAEITRDITLDPPQEVFIIEENDNKTHAPRVIPPTVRVGPLPTLEPLSFIDKTSLIFTVCLIFYSLVSVMDMWRSWSSEVLLLI</sequence>
<evidence type="ECO:0000256" key="1">
    <source>
        <dbReference type="ARBA" id="ARBA00004163"/>
    </source>
</evidence>
<organism evidence="11">
    <name type="scientific">Sipha flava</name>
    <name type="common">yellow sugarcane aphid</name>
    <dbReference type="NCBI Taxonomy" id="143950"/>
    <lineage>
        <taxon>Eukaryota</taxon>
        <taxon>Metazoa</taxon>
        <taxon>Ecdysozoa</taxon>
        <taxon>Arthropoda</taxon>
        <taxon>Hexapoda</taxon>
        <taxon>Insecta</taxon>
        <taxon>Pterygota</taxon>
        <taxon>Neoptera</taxon>
        <taxon>Paraneoptera</taxon>
        <taxon>Hemiptera</taxon>
        <taxon>Sternorrhyncha</taxon>
        <taxon>Aphidomorpha</taxon>
        <taxon>Aphidoidea</taxon>
        <taxon>Aphididae</taxon>
        <taxon>Sipha</taxon>
    </lineage>
</organism>
<dbReference type="CDD" id="cd14824">
    <property type="entry name" value="Longin"/>
    <property type="match status" value="1"/>
</dbReference>
<keyword evidence="9" id="KW-1133">Transmembrane helix</keyword>
<evidence type="ECO:0000256" key="2">
    <source>
        <dbReference type="ARBA" id="ARBA00004223"/>
    </source>
</evidence>
<keyword evidence="4" id="KW-0813">Transport</keyword>
<evidence type="ECO:0000256" key="3">
    <source>
        <dbReference type="ARBA" id="ARBA00008025"/>
    </source>
</evidence>
<evidence type="ECO:0000256" key="9">
    <source>
        <dbReference type="SAM" id="Phobius"/>
    </source>
</evidence>
<dbReference type="Gene3D" id="3.30.450.50">
    <property type="entry name" value="Longin domain"/>
    <property type="match status" value="1"/>
</dbReference>
<dbReference type="SMART" id="SM01270">
    <property type="entry name" value="Longin"/>
    <property type="match status" value="1"/>
</dbReference>
<keyword evidence="4" id="KW-0653">Protein transport</keyword>
<dbReference type="GO" id="GO:0005794">
    <property type="term" value="C:Golgi apparatus"/>
    <property type="evidence" value="ECO:0007669"/>
    <property type="project" value="UniProtKB-SubCell"/>
</dbReference>
<dbReference type="InterPro" id="IPR044565">
    <property type="entry name" value="Sec22"/>
</dbReference>
<gene>
    <name evidence="11" type="primary">SEC22A</name>
    <name evidence="11" type="ORF">g.143089</name>
</gene>
<dbReference type="PANTHER" id="PTHR45837">
    <property type="entry name" value="VESICLE-TRAFFICKING PROTEIN SEC22B"/>
    <property type="match status" value="1"/>
</dbReference>
<protein>
    <submittedName>
        <fullName evidence="11">Vesicle-trafficking protein SEC22a</fullName>
    </submittedName>
</protein>
<comment type="subcellular location">
    <subcellularLocation>
        <location evidence="1">Endoplasmic reticulum membrane</location>
        <topology evidence="1">Single-pass type IV membrane protein</topology>
    </subcellularLocation>
    <subcellularLocation>
        <location evidence="8">Golgi apparatus</location>
        <location evidence="8">cis-Golgi network membrane</location>
    </subcellularLocation>
    <subcellularLocation>
        <location evidence="2">Melanosome</location>
    </subcellularLocation>
</comment>
<keyword evidence="5" id="KW-0175">Coiled coil</keyword>
<proteinExistence type="inferred from homology"/>
<feature type="domain" description="Longin" evidence="10">
    <location>
        <begin position="6"/>
        <end position="122"/>
    </location>
</feature>
<evidence type="ECO:0000313" key="11">
    <source>
        <dbReference type="EMBL" id="MBY69840.1"/>
    </source>
</evidence>
<dbReference type="OrthoDB" id="1719357at2759"/>
<dbReference type="Pfam" id="PF13774">
    <property type="entry name" value="Longin"/>
    <property type="match status" value="1"/>
</dbReference>
<evidence type="ECO:0000256" key="8">
    <source>
        <dbReference type="ARBA" id="ARBA00024188"/>
    </source>
</evidence>
<evidence type="ECO:0000259" key="10">
    <source>
        <dbReference type="PROSITE" id="PS50859"/>
    </source>
</evidence>
<dbReference type="GO" id="GO:0005484">
    <property type="term" value="F:SNAP receptor activity"/>
    <property type="evidence" value="ECO:0007669"/>
    <property type="project" value="InterPro"/>
</dbReference>
<evidence type="ECO:0000256" key="6">
    <source>
        <dbReference type="ARBA" id="ARBA00023136"/>
    </source>
</evidence>
<comment type="similarity">
    <text evidence="3">Belongs to the synaptobrevin family.</text>
</comment>
<comment type="function">
    <text evidence="7">SNARE involved in targeting and fusion of ER-derived transport vesicles with the Golgi complex as well as Golgi-derived retrograde transport vesicles with the ER.</text>
</comment>
<keyword evidence="9" id="KW-0812">Transmembrane</keyword>
<dbReference type="EMBL" id="GGMS01000637">
    <property type="protein sequence ID" value="MBY69840.1"/>
    <property type="molecule type" value="Transcribed_RNA"/>
</dbReference>
<dbReference type="GO" id="GO:0006888">
    <property type="term" value="P:endoplasmic reticulum to Golgi vesicle-mediated transport"/>
    <property type="evidence" value="ECO:0007669"/>
    <property type="project" value="InterPro"/>
</dbReference>
<dbReference type="InterPro" id="IPR010908">
    <property type="entry name" value="Longin_dom"/>
</dbReference>
<dbReference type="AlphaFoldDB" id="A0A2S2PWV5"/>
<keyword evidence="6 9" id="KW-0472">Membrane</keyword>
<name>A0A2S2PWV5_9HEMI</name>
<dbReference type="InterPro" id="IPR011012">
    <property type="entry name" value="Longin-like_dom_sf"/>
</dbReference>
<dbReference type="GO" id="GO:0015031">
    <property type="term" value="P:protein transport"/>
    <property type="evidence" value="ECO:0007669"/>
    <property type="project" value="UniProtKB-KW"/>
</dbReference>
<evidence type="ECO:0000256" key="4">
    <source>
        <dbReference type="ARBA" id="ARBA00022927"/>
    </source>
</evidence>
<accession>A0A2S2PWV5</accession>